<dbReference type="Proteomes" id="UP001208567">
    <property type="component" value="Unassembled WGS sequence"/>
</dbReference>
<dbReference type="SUPFAM" id="SSF56300">
    <property type="entry name" value="Metallo-dependent phosphatases"/>
    <property type="match status" value="1"/>
</dbReference>
<feature type="domain" description="Calcineurin-like phosphoesterase" evidence="2">
    <location>
        <begin position="1"/>
        <end position="197"/>
    </location>
</feature>
<dbReference type="PANTHER" id="PTHR42850">
    <property type="entry name" value="METALLOPHOSPHOESTERASE"/>
    <property type="match status" value="1"/>
</dbReference>
<dbReference type="InterPro" id="IPR029052">
    <property type="entry name" value="Metallo-depent_PP-like"/>
</dbReference>
<dbReference type="PIRSF" id="PIRSF000883">
    <property type="entry name" value="Pesterase_MJ0912"/>
    <property type="match status" value="1"/>
</dbReference>
<evidence type="ECO:0000313" key="3">
    <source>
        <dbReference type="EMBL" id="GLC31200.1"/>
    </source>
</evidence>
<gene>
    <name evidence="3" type="ORF">bsdE14_26100</name>
</gene>
<accession>A0ABQ5N7H0</accession>
<keyword evidence="4" id="KW-1185">Reference proteome</keyword>
<dbReference type="InterPro" id="IPR024654">
    <property type="entry name" value="Calcineurin-like_PHP_lpxH"/>
</dbReference>
<dbReference type="EMBL" id="BRXR01000001">
    <property type="protein sequence ID" value="GLC31200.1"/>
    <property type="molecule type" value="Genomic_DNA"/>
</dbReference>
<dbReference type="Gene3D" id="3.60.21.10">
    <property type="match status" value="1"/>
</dbReference>
<evidence type="ECO:0000256" key="1">
    <source>
        <dbReference type="ARBA" id="ARBA00008950"/>
    </source>
</evidence>
<dbReference type="InterPro" id="IPR050126">
    <property type="entry name" value="Ap4A_hydrolase"/>
</dbReference>
<dbReference type="PANTHER" id="PTHR42850:SF2">
    <property type="entry name" value="BLL5683 PROTEIN"/>
    <property type="match status" value="1"/>
</dbReference>
<reference evidence="3 4" key="1">
    <citation type="journal article" date="2024" name="Int. J. Syst. Evol. Microbiol.">
        <title>Clostridium omnivorum sp. nov., isolated from anoxic soil under the treatment of reductive soil disinfestation.</title>
        <authorList>
            <person name="Ueki A."/>
            <person name="Tonouchi A."/>
            <person name="Kaku N."/>
            <person name="Honma S."/>
            <person name="Ueki K."/>
        </authorList>
    </citation>
    <scope>NUCLEOTIDE SEQUENCE [LARGE SCALE GENOMIC DNA]</scope>
    <source>
        <strain evidence="3 4">E14</strain>
    </source>
</reference>
<proteinExistence type="inferred from homology"/>
<sequence length="286" mass="32757">MDIAVLADVHGNYIALERCLEYAFSRNISTFFFLGDYVGELAYPERTMKILYDLNKRYTCYFIKGNKEDYWLKYRAGGEKGWEDNNSASGSLLYTYKLLTSKDLDFFAQLQPVREITVDDMPAITICHGSPNNINEKMLPNDDMTIKIMNNVKTSIILCGHTHIQRKIVHNDKCVLNPGAVGVPLFSVGKTQFLILHGNDGTWSEEFISLEYDVDRVIRDMHEAKLDVHAPYWRVLTENILRGGNISHGKVLSRAMELCREETGDCVWPYIPEEFWAKAVNELIGL</sequence>
<name>A0ABQ5N7H0_9CLOT</name>
<dbReference type="InterPro" id="IPR011152">
    <property type="entry name" value="Pesterase_MJ0912"/>
</dbReference>
<comment type="caution">
    <text evidence="3">The sequence shown here is derived from an EMBL/GenBank/DDBJ whole genome shotgun (WGS) entry which is preliminary data.</text>
</comment>
<evidence type="ECO:0000259" key="2">
    <source>
        <dbReference type="Pfam" id="PF12850"/>
    </source>
</evidence>
<dbReference type="Pfam" id="PF12850">
    <property type="entry name" value="Metallophos_2"/>
    <property type="match status" value="1"/>
</dbReference>
<protein>
    <submittedName>
        <fullName evidence="3">Metallophosphoesterase</fullName>
    </submittedName>
</protein>
<organism evidence="3 4">
    <name type="scientific">Clostridium omnivorum</name>
    <dbReference type="NCBI Taxonomy" id="1604902"/>
    <lineage>
        <taxon>Bacteria</taxon>
        <taxon>Bacillati</taxon>
        <taxon>Bacillota</taxon>
        <taxon>Clostridia</taxon>
        <taxon>Eubacteriales</taxon>
        <taxon>Clostridiaceae</taxon>
        <taxon>Clostridium</taxon>
    </lineage>
</organism>
<dbReference type="CDD" id="cd00838">
    <property type="entry name" value="MPP_superfamily"/>
    <property type="match status" value="1"/>
</dbReference>
<comment type="similarity">
    <text evidence="1">Belongs to the metallophosphoesterase superfamily. YfcE family.</text>
</comment>
<evidence type="ECO:0000313" key="4">
    <source>
        <dbReference type="Proteomes" id="UP001208567"/>
    </source>
</evidence>
<dbReference type="RefSeq" id="WP_264850478.1">
    <property type="nucleotide sequence ID" value="NZ_BRXR01000001.1"/>
</dbReference>